<name>A0A9P4HHE6_9PLEO</name>
<dbReference type="AlphaFoldDB" id="A0A9P4HHE6"/>
<dbReference type="InterPro" id="IPR036259">
    <property type="entry name" value="MFS_trans_sf"/>
</dbReference>
<dbReference type="GO" id="GO:0000297">
    <property type="term" value="F:spermine transmembrane transporter activity"/>
    <property type="evidence" value="ECO:0007669"/>
    <property type="project" value="TreeGrafter"/>
</dbReference>
<comment type="subcellular location">
    <subcellularLocation>
        <location evidence="1">Membrane</location>
        <topology evidence="1">Multi-pass membrane protein</topology>
    </subcellularLocation>
</comment>
<dbReference type="SUPFAM" id="SSF103473">
    <property type="entry name" value="MFS general substrate transporter"/>
    <property type="match status" value="1"/>
</dbReference>
<evidence type="ECO:0000256" key="5">
    <source>
        <dbReference type="SAM" id="Phobius"/>
    </source>
</evidence>
<feature type="transmembrane region" description="Helical" evidence="5">
    <location>
        <begin position="20"/>
        <end position="46"/>
    </location>
</feature>
<keyword evidence="3 5" id="KW-1133">Transmembrane helix</keyword>
<reference evidence="6" key="1">
    <citation type="journal article" date="2020" name="Stud. Mycol.">
        <title>101 Dothideomycetes genomes: a test case for predicting lifestyles and emergence of pathogens.</title>
        <authorList>
            <person name="Haridas S."/>
            <person name="Albert R."/>
            <person name="Binder M."/>
            <person name="Bloem J."/>
            <person name="Labutti K."/>
            <person name="Salamov A."/>
            <person name="Andreopoulos B."/>
            <person name="Baker S."/>
            <person name="Barry K."/>
            <person name="Bills G."/>
            <person name="Bluhm B."/>
            <person name="Cannon C."/>
            <person name="Castanera R."/>
            <person name="Culley D."/>
            <person name="Daum C."/>
            <person name="Ezra D."/>
            <person name="Gonzalez J."/>
            <person name="Henrissat B."/>
            <person name="Kuo A."/>
            <person name="Liang C."/>
            <person name="Lipzen A."/>
            <person name="Lutzoni F."/>
            <person name="Magnuson J."/>
            <person name="Mondo S."/>
            <person name="Nolan M."/>
            <person name="Ohm R."/>
            <person name="Pangilinan J."/>
            <person name="Park H.-J."/>
            <person name="Ramirez L."/>
            <person name="Alfaro M."/>
            <person name="Sun H."/>
            <person name="Tritt A."/>
            <person name="Yoshinaga Y."/>
            <person name="Zwiers L.-H."/>
            <person name="Turgeon B."/>
            <person name="Goodwin S."/>
            <person name="Spatafora J."/>
            <person name="Crous P."/>
            <person name="Grigoriev I."/>
        </authorList>
    </citation>
    <scope>NUCLEOTIDE SEQUENCE</scope>
    <source>
        <strain evidence="6">CBS 110217</strain>
    </source>
</reference>
<evidence type="ECO:0008006" key="8">
    <source>
        <dbReference type="Google" id="ProtNLM"/>
    </source>
</evidence>
<dbReference type="GO" id="GO:0015606">
    <property type="term" value="F:spermidine transmembrane transporter activity"/>
    <property type="evidence" value="ECO:0007669"/>
    <property type="project" value="TreeGrafter"/>
</dbReference>
<evidence type="ECO:0000256" key="2">
    <source>
        <dbReference type="ARBA" id="ARBA00022692"/>
    </source>
</evidence>
<keyword evidence="4 5" id="KW-0472">Membrane</keyword>
<evidence type="ECO:0000256" key="4">
    <source>
        <dbReference type="ARBA" id="ARBA00023136"/>
    </source>
</evidence>
<accession>A0A9P4HHE6</accession>
<keyword evidence="7" id="KW-1185">Reference proteome</keyword>
<dbReference type="PANTHER" id="PTHR23502:SF38">
    <property type="entry name" value="POLYAMINE TRANSPORTER 4"/>
    <property type="match status" value="1"/>
</dbReference>
<dbReference type="OrthoDB" id="3936150at2759"/>
<feature type="transmembrane region" description="Helical" evidence="5">
    <location>
        <begin position="58"/>
        <end position="75"/>
    </location>
</feature>
<dbReference type="GO" id="GO:0005886">
    <property type="term" value="C:plasma membrane"/>
    <property type="evidence" value="ECO:0007669"/>
    <property type="project" value="TreeGrafter"/>
</dbReference>
<dbReference type="Gene3D" id="1.20.1250.20">
    <property type="entry name" value="MFS general substrate transporter like domains"/>
    <property type="match status" value="1"/>
</dbReference>
<evidence type="ECO:0000256" key="3">
    <source>
        <dbReference type="ARBA" id="ARBA00022989"/>
    </source>
</evidence>
<organism evidence="6 7">
    <name type="scientific">Setomelanomma holmii</name>
    <dbReference type="NCBI Taxonomy" id="210430"/>
    <lineage>
        <taxon>Eukaryota</taxon>
        <taxon>Fungi</taxon>
        <taxon>Dikarya</taxon>
        <taxon>Ascomycota</taxon>
        <taxon>Pezizomycotina</taxon>
        <taxon>Dothideomycetes</taxon>
        <taxon>Pleosporomycetidae</taxon>
        <taxon>Pleosporales</taxon>
        <taxon>Pleosporineae</taxon>
        <taxon>Phaeosphaeriaceae</taxon>
        <taxon>Setomelanomma</taxon>
    </lineage>
</organism>
<dbReference type="PANTHER" id="PTHR23502">
    <property type="entry name" value="MAJOR FACILITATOR SUPERFAMILY"/>
    <property type="match status" value="1"/>
</dbReference>
<comment type="caution">
    <text evidence="6">The sequence shown here is derived from an EMBL/GenBank/DDBJ whole genome shotgun (WGS) entry which is preliminary data.</text>
</comment>
<dbReference type="Proteomes" id="UP000799777">
    <property type="component" value="Unassembled WGS sequence"/>
</dbReference>
<sequence length="121" mass="13340">ILIQSRLVWFALTAKTSIHWIVPVLAGIPFAFGNVTVFISAALYMLDVYGPMSGASAMAANGLLRYIMGAAFPLFTVQMYEALGAKWATLLLAFVCMLMIPIPWIFYKFGPGIRKKSPFSQ</sequence>
<protein>
    <recommendedName>
        <fullName evidence="8">MFS transporter</fullName>
    </recommendedName>
</protein>
<evidence type="ECO:0000313" key="6">
    <source>
        <dbReference type="EMBL" id="KAF2034077.1"/>
    </source>
</evidence>
<feature type="non-terminal residue" evidence="6">
    <location>
        <position position="1"/>
    </location>
</feature>
<evidence type="ECO:0000256" key="1">
    <source>
        <dbReference type="ARBA" id="ARBA00004141"/>
    </source>
</evidence>
<gene>
    <name evidence="6" type="ORF">EK21DRAFT_57321</name>
</gene>
<feature type="transmembrane region" description="Helical" evidence="5">
    <location>
        <begin position="87"/>
        <end position="107"/>
    </location>
</feature>
<keyword evidence="2 5" id="KW-0812">Transmembrane</keyword>
<proteinExistence type="predicted"/>
<dbReference type="EMBL" id="ML978163">
    <property type="protein sequence ID" value="KAF2034077.1"/>
    <property type="molecule type" value="Genomic_DNA"/>
</dbReference>
<evidence type="ECO:0000313" key="7">
    <source>
        <dbReference type="Proteomes" id="UP000799777"/>
    </source>
</evidence>